<sequence>MQTAQEVRMKKQGNRHQLPSSTASGLCTIPASVAEAGIIRNQVSTSYSIFANGNFMPSVSLFSTTMRPPSAAAVEQTASNSLSKDKSALASGAASFSNSKY</sequence>
<feature type="region of interest" description="Disordered" evidence="1">
    <location>
        <begin position="76"/>
        <end position="101"/>
    </location>
</feature>
<evidence type="ECO:0000256" key="1">
    <source>
        <dbReference type="SAM" id="MobiDB-lite"/>
    </source>
</evidence>
<organism evidence="2 3">
    <name type="scientific">Nepenthes gracilis</name>
    <name type="common">Slender pitcher plant</name>
    <dbReference type="NCBI Taxonomy" id="150966"/>
    <lineage>
        <taxon>Eukaryota</taxon>
        <taxon>Viridiplantae</taxon>
        <taxon>Streptophyta</taxon>
        <taxon>Embryophyta</taxon>
        <taxon>Tracheophyta</taxon>
        <taxon>Spermatophyta</taxon>
        <taxon>Magnoliopsida</taxon>
        <taxon>eudicotyledons</taxon>
        <taxon>Gunneridae</taxon>
        <taxon>Pentapetalae</taxon>
        <taxon>Caryophyllales</taxon>
        <taxon>Nepenthaceae</taxon>
        <taxon>Nepenthes</taxon>
    </lineage>
</organism>
<reference evidence="2" key="1">
    <citation type="submission" date="2023-05" db="EMBL/GenBank/DDBJ databases">
        <title>Nepenthes gracilis genome sequencing.</title>
        <authorList>
            <person name="Fukushima K."/>
        </authorList>
    </citation>
    <scope>NUCLEOTIDE SEQUENCE</scope>
    <source>
        <strain evidence="2">SING2019-196</strain>
    </source>
</reference>
<accession>A0AAD3STB6</accession>
<dbReference type="Proteomes" id="UP001279734">
    <property type="component" value="Unassembled WGS sequence"/>
</dbReference>
<proteinExistence type="predicted"/>
<evidence type="ECO:0000313" key="3">
    <source>
        <dbReference type="Proteomes" id="UP001279734"/>
    </source>
</evidence>
<protein>
    <submittedName>
        <fullName evidence="2">Uncharacterized protein</fullName>
    </submittedName>
</protein>
<name>A0AAD3STB6_NEPGR</name>
<dbReference type="AlphaFoldDB" id="A0AAD3STB6"/>
<evidence type="ECO:0000313" key="2">
    <source>
        <dbReference type="EMBL" id="GMH16157.1"/>
    </source>
</evidence>
<gene>
    <name evidence="2" type="ORF">Nepgr_017998</name>
</gene>
<feature type="region of interest" description="Disordered" evidence="1">
    <location>
        <begin position="1"/>
        <end position="22"/>
    </location>
</feature>
<keyword evidence="3" id="KW-1185">Reference proteome</keyword>
<comment type="caution">
    <text evidence="2">The sequence shown here is derived from an EMBL/GenBank/DDBJ whole genome shotgun (WGS) entry which is preliminary data.</text>
</comment>
<dbReference type="EMBL" id="BSYO01000016">
    <property type="protein sequence ID" value="GMH16157.1"/>
    <property type="molecule type" value="Genomic_DNA"/>
</dbReference>